<protein>
    <recommendedName>
        <fullName evidence="3">DUF3800 domain-containing protein</fullName>
    </recommendedName>
</protein>
<dbReference type="Proteomes" id="UP000198440">
    <property type="component" value="Unassembled WGS sequence"/>
</dbReference>
<proteinExistence type="predicted"/>
<gene>
    <name evidence="1" type="ORF">SAMN04488078_101680</name>
</gene>
<accession>A0A239EUD2</accession>
<dbReference type="RefSeq" id="WP_089277848.1">
    <property type="nucleotide sequence ID" value="NZ_FZON01000016.1"/>
</dbReference>
<dbReference type="InterPro" id="IPR024524">
    <property type="entry name" value="DUF3800"/>
</dbReference>
<evidence type="ECO:0008006" key="3">
    <source>
        <dbReference type="Google" id="ProtNLM"/>
    </source>
</evidence>
<sequence>MALDVLHYYCDCSSYAGDNKYAVVGGIAVKAHMVDPLNNQIQSLKDGIGMKSEFKWSEYRGGKKKAAYEALVDLFYEAIDLHYMHFHAMLVDFDKFDHHKKGRGAPHLSINKMYYQLMLHEVCRRYGDKWRIIMLPDHGQDSDQIGEFRNGICANAYRRYGAKPNCLRAIHPTASKKVNLLQVTDVIIGAIAAEREDRVVKAVKAELRKYVMERSPVPDMSINTHNGERQFSIWNFNC</sequence>
<dbReference type="Pfam" id="PF12686">
    <property type="entry name" value="DUF3800"/>
    <property type="match status" value="1"/>
</dbReference>
<evidence type="ECO:0000313" key="1">
    <source>
        <dbReference type="EMBL" id="SNS48031.1"/>
    </source>
</evidence>
<organism evidence="1 2">
    <name type="scientific">Antarctobacter heliothermus</name>
    <dbReference type="NCBI Taxonomy" id="74033"/>
    <lineage>
        <taxon>Bacteria</taxon>
        <taxon>Pseudomonadati</taxon>
        <taxon>Pseudomonadota</taxon>
        <taxon>Alphaproteobacteria</taxon>
        <taxon>Rhodobacterales</taxon>
        <taxon>Roseobacteraceae</taxon>
        <taxon>Antarctobacter</taxon>
    </lineage>
</organism>
<reference evidence="1 2" key="1">
    <citation type="submission" date="2017-06" db="EMBL/GenBank/DDBJ databases">
        <authorList>
            <person name="Kim H.J."/>
            <person name="Triplett B.A."/>
        </authorList>
    </citation>
    <scope>NUCLEOTIDE SEQUENCE [LARGE SCALE GENOMIC DNA]</scope>
    <source>
        <strain evidence="1 2">DSM 11445</strain>
    </source>
</reference>
<dbReference type="EMBL" id="FZON01000016">
    <property type="protein sequence ID" value="SNS48031.1"/>
    <property type="molecule type" value="Genomic_DNA"/>
</dbReference>
<name>A0A239EUD2_9RHOB</name>
<dbReference type="OrthoDB" id="8353704at2"/>
<evidence type="ECO:0000313" key="2">
    <source>
        <dbReference type="Proteomes" id="UP000198440"/>
    </source>
</evidence>
<dbReference type="AlphaFoldDB" id="A0A239EUD2"/>